<evidence type="ECO:0000313" key="2">
    <source>
        <dbReference type="Proteomes" id="UP001381693"/>
    </source>
</evidence>
<proteinExistence type="predicted"/>
<gene>
    <name evidence="1" type="ORF">SK128_010931</name>
</gene>
<comment type="caution">
    <text evidence="1">The sequence shown here is derived from an EMBL/GenBank/DDBJ whole genome shotgun (WGS) entry which is preliminary data.</text>
</comment>
<dbReference type="Proteomes" id="UP001381693">
    <property type="component" value="Unassembled WGS sequence"/>
</dbReference>
<organism evidence="1 2">
    <name type="scientific">Halocaridina rubra</name>
    <name type="common">Hawaiian red shrimp</name>
    <dbReference type="NCBI Taxonomy" id="373956"/>
    <lineage>
        <taxon>Eukaryota</taxon>
        <taxon>Metazoa</taxon>
        <taxon>Ecdysozoa</taxon>
        <taxon>Arthropoda</taxon>
        <taxon>Crustacea</taxon>
        <taxon>Multicrustacea</taxon>
        <taxon>Malacostraca</taxon>
        <taxon>Eumalacostraca</taxon>
        <taxon>Eucarida</taxon>
        <taxon>Decapoda</taxon>
        <taxon>Pleocyemata</taxon>
        <taxon>Caridea</taxon>
        <taxon>Atyoidea</taxon>
        <taxon>Atyidae</taxon>
        <taxon>Halocaridina</taxon>
    </lineage>
</organism>
<reference evidence="1 2" key="1">
    <citation type="submission" date="2023-11" db="EMBL/GenBank/DDBJ databases">
        <title>Halocaridina rubra genome assembly.</title>
        <authorList>
            <person name="Smith C."/>
        </authorList>
    </citation>
    <scope>NUCLEOTIDE SEQUENCE [LARGE SCALE GENOMIC DNA]</scope>
    <source>
        <strain evidence="1">EP-1</strain>
        <tissue evidence="1">Whole</tissue>
    </source>
</reference>
<accession>A0AAN8ZVW9</accession>
<sequence>MRKTVKRKKAFVGVVGAEASWRRLDDAIQEAQEDVRSVKPRHFKWRFVLTMLKRQETDVLSKYPLERS</sequence>
<dbReference type="AlphaFoldDB" id="A0AAN8ZVW9"/>
<keyword evidence="2" id="KW-1185">Reference proteome</keyword>
<dbReference type="EMBL" id="JAXCGZ010023048">
    <property type="protein sequence ID" value="KAK7018027.1"/>
    <property type="molecule type" value="Genomic_DNA"/>
</dbReference>
<protein>
    <submittedName>
        <fullName evidence="1">Uncharacterized protein</fullName>
    </submittedName>
</protein>
<name>A0AAN8ZVW9_HALRR</name>
<evidence type="ECO:0000313" key="1">
    <source>
        <dbReference type="EMBL" id="KAK7018027.1"/>
    </source>
</evidence>